<dbReference type="KEGG" id="vab:WPS_17270"/>
<keyword evidence="3" id="KW-1185">Reference proteome</keyword>
<accession>A0AAN1XW22</accession>
<dbReference type="Proteomes" id="UP001317532">
    <property type="component" value="Chromosome"/>
</dbReference>
<feature type="domain" description="SnoaL-like" evidence="1">
    <location>
        <begin position="23"/>
        <end position="124"/>
    </location>
</feature>
<protein>
    <recommendedName>
        <fullName evidence="1">SnoaL-like domain-containing protein</fullName>
    </recommendedName>
</protein>
<dbReference type="Pfam" id="PF12680">
    <property type="entry name" value="SnoaL_2"/>
    <property type="match status" value="1"/>
</dbReference>
<dbReference type="InterPro" id="IPR032710">
    <property type="entry name" value="NTF2-like_dom_sf"/>
</dbReference>
<gene>
    <name evidence="2" type="ORF">WPS_17270</name>
</gene>
<organism evidence="2 3">
    <name type="scientific">Vulcanimicrobium alpinum</name>
    <dbReference type="NCBI Taxonomy" id="3016050"/>
    <lineage>
        <taxon>Bacteria</taxon>
        <taxon>Bacillati</taxon>
        <taxon>Vulcanimicrobiota</taxon>
        <taxon>Vulcanimicrobiia</taxon>
        <taxon>Vulcanimicrobiales</taxon>
        <taxon>Vulcanimicrobiaceae</taxon>
        <taxon>Vulcanimicrobium</taxon>
    </lineage>
</organism>
<dbReference type="SUPFAM" id="SSF54427">
    <property type="entry name" value="NTF2-like"/>
    <property type="match status" value="1"/>
</dbReference>
<name>A0AAN1XW22_UNVUL</name>
<dbReference type="InterPro" id="IPR037401">
    <property type="entry name" value="SnoaL-like"/>
</dbReference>
<evidence type="ECO:0000313" key="2">
    <source>
        <dbReference type="EMBL" id="BDE06451.1"/>
    </source>
</evidence>
<proteinExistence type="predicted"/>
<dbReference type="Gene3D" id="3.10.450.50">
    <property type="match status" value="1"/>
</dbReference>
<reference evidence="2 3" key="1">
    <citation type="journal article" date="2022" name="ISME Commun">
        <title>Vulcanimicrobium alpinus gen. nov. sp. nov., the first cultivated representative of the candidate phylum 'Eremiobacterota', is a metabolically versatile aerobic anoxygenic phototroph.</title>
        <authorList>
            <person name="Yabe S."/>
            <person name="Muto K."/>
            <person name="Abe K."/>
            <person name="Yokota A."/>
            <person name="Staudigel H."/>
            <person name="Tebo B.M."/>
        </authorList>
    </citation>
    <scope>NUCLEOTIDE SEQUENCE [LARGE SCALE GENOMIC DNA]</scope>
    <source>
        <strain evidence="2 3">WC8-2</strain>
    </source>
</reference>
<sequence>MRWFESSRPSSVTGAPFGDRLPRVLDAFARGDLEEAAGCFSAEAEYREAGAEAVRGREGIAAHFARYAAAGPAWRFEVDEVVRDGDRACVVYRFLVAGGAGEPWRERAGCATVHLDRDGLIAAWREYRG</sequence>
<evidence type="ECO:0000259" key="1">
    <source>
        <dbReference type="Pfam" id="PF12680"/>
    </source>
</evidence>
<dbReference type="EMBL" id="AP025523">
    <property type="protein sequence ID" value="BDE06451.1"/>
    <property type="molecule type" value="Genomic_DNA"/>
</dbReference>
<evidence type="ECO:0000313" key="3">
    <source>
        <dbReference type="Proteomes" id="UP001317532"/>
    </source>
</evidence>
<dbReference type="AlphaFoldDB" id="A0AAN1XW22"/>